<dbReference type="PANTHER" id="PTHR37534">
    <property type="entry name" value="TRANSCRIPTIONAL ACTIVATOR PROTEIN UGA3"/>
    <property type="match status" value="1"/>
</dbReference>
<comment type="subcellular location">
    <subcellularLocation>
        <location evidence="1">Nucleus</location>
    </subcellularLocation>
</comment>
<feature type="compositionally biased region" description="Acidic residues" evidence="3">
    <location>
        <begin position="180"/>
        <end position="189"/>
    </location>
</feature>
<dbReference type="CDD" id="cd00067">
    <property type="entry name" value="GAL4"/>
    <property type="match status" value="1"/>
</dbReference>
<dbReference type="Pfam" id="PF00172">
    <property type="entry name" value="Zn_clus"/>
    <property type="match status" value="1"/>
</dbReference>
<proteinExistence type="predicted"/>
<dbReference type="PANTHER" id="PTHR37534:SF10">
    <property type="entry name" value="ZN(II)2CYS6 TRANSCRIPTION FACTOR (EUROFUNG)"/>
    <property type="match status" value="1"/>
</dbReference>
<name>A0A6A6WR46_9PLEO</name>
<dbReference type="SUPFAM" id="SSF57701">
    <property type="entry name" value="Zn2/Cys6 DNA-binding domain"/>
    <property type="match status" value="1"/>
</dbReference>
<evidence type="ECO:0000256" key="2">
    <source>
        <dbReference type="ARBA" id="ARBA00023242"/>
    </source>
</evidence>
<reference evidence="5" key="1">
    <citation type="journal article" date="2020" name="Stud. Mycol.">
        <title>101 Dothideomycetes genomes: a test case for predicting lifestyles and emergence of pathogens.</title>
        <authorList>
            <person name="Haridas S."/>
            <person name="Albert R."/>
            <person name="Binder M."/>
            <person name="Bloem J."/>
            <person name="Labutti K."/>
            <person name="Salamov A."/>
            <person name="Andreopoulos B."/>
            <person name="Baker S."/>
            <person name="Barry K."/>
            <person name="Bills G."/>
            <person name="Bluhm B."/>
            <person name="Cannon C."/>
            <person name="Castanera R."/>
            <person name="Culley D."/>
            <person name="Daum C."/>
            <person name="Ezra D."/>
            <person name="Gonzalez J."/>
            <person name="Henrissat B."/>
            <person name="Kuo A."/>
            <person name="Liang C."/>
            <person name="Lipzen A."/>
            <person name="Lutzoni F."/>
            <person name="Magnuson J."/>
            <person name="Mondo S."/>
            <person name="Nolan M."/>
            <person name="Ohm R."/>
            <person name="Pangilinan J."/>
            <person name="Park H.-J."/>
            <person name="Ramirez L."/>
            <person name="Alfaro M."/>
            <person name="Sun H."/>
            <person name="Tritt A."/>
            <person name="Yoshinaga Y."/>
            <person name="Zwiers L.-H."/>
            <person name="Turgeon B."/>
            <person name="Goodwin S."/>
            <person name="Spatafora J."/>
            <person name="Crous P."/>
            <person name="Grigoriev I."/>
        </authorList>
    </citation>
    <scope>NUCLEOTIDE SEQUENCE</scope>
    <source>
        <strain evidence="5">CBS 109.77</strain>
    </source>
</reference>
<evidence type="ECO:0000259" key="4">
    <source>
        <dbReference type="PROSITE" id="PS50048"/>
    </source>
</evidence>
<evidence type="ECO:0000313" key="6">
    <source>
        <dbReference type="Proteomes" id="UP000799757"/>
    </source>
</evidence>
<accession>A0A6A6WR46</accession>
<dbReference type="GO" id="GO:0045944">
    <property type="term" value="P:positive regulation of transcription by RNA polymerase II"/>
    <property type="evidence" value="ECO:0007669"/>
    <property type="project" value="TreeGrafter"/>
</dbReference>
<dbReference type="SMART" id="SM00066">
    <property type="entry name" value="GAL4"/>
    <property type="match status" value="1"/>
</dbReference>
<dbReference type="InterPro" id="IPR021858">
    <property type="entry name" value="Fun_TF"/>
</dbReference>
<dbReference type="PROSITE" id="PS50048">
    <property type="entry name" value="ZN2_CY6_FUNGAL_2"/>
    <property type="match status" value="1"/>
</dbReference>
<dbReference type="InterPro" id="IPR036864">
    <property type="entry name" value="Zn2-C6_fun-type_DNA-bd_sf"/>
</dbReference>
<dbReference type="EMBL" id="MU002444">
    <property type="protein sequence ID" value="KAF2786550.1"/>
    <property type="molecule type" value="Genomic_DNA"/>
</dbReference>
<protein>
    <recommendedName>
        <fullName evidence="4">Zn(2)-C6 fungal-type domain-containing protein</fullName>
    </recommendedName>
</protein>
<dbReference type="Gene3D" id="4.10.240.10">
    <property type="entry name" value="Zn(2)-C6 fungal-type DNA-binding domain"/>
    <property type="match status" value="1"/>
</dbReference>
<feature type="compositionally biased region" description="Polar residues" evidence="3">
    <location>
        <begin position="205"/>
        <end position="225"/>
    </location>
</feature>
<keyword evidence="6" id="KW-1185">Reference proteome</keyword>
<dbReference type="Pfam" id="PF11951">
    <property type="entry name" value="Fungal_trans_2"/>
    <property type="match status" value="1"/>
</dbReference>
<dbReference type="PROSITE" id="PS00463">
    <property type="entry name" value="ZN2_CY6_FUNGAL_1"/>
    <property type="match status" value="1"/>
</dbReference>
<keyword evidence="2" id="KW-0539">Nucleus</keyword>
<dbReference type="InterPro" id="IPR001138">
    <property type="entry name" value="Zn2Cys6_DnaBD"/>
</dbReference>
<evidence type="ECO:0000256" key="3">
    <source>
        <dbReference type="SAM" id="MobiDB-lite"/>
    </source>
</evidence>
<dbReference type="AlphaFoldDB" id="A0A6A6WR46"/>
<dbReference type="GO" id="GO:0008270">
    <property type="term" value="F:zinc ion binding"/>
    <property type="evidence" value="ECO:0007669"/>
    <property type="project" value="InterPro"/>
</dbReference>
<dbReference type="GO" id="GO:0000976">
    <property type="term" value="F:transcription cis-regulatory region binding"/>
    <property type="evidence" value="ECO:0007669"/>
    <property type="project" value="TreeGrafter"/>
</dbReference>
<evidence type="ECO:0000256" key="1">
    <source>
        <dbReference type="ARBA" id="ARBA00004123"/>
    </source>
</evidence>
<dbReference type="GO" id="GO:0000981">
    <property type="term" value="F:DNA-binding transcription factor activity, RNA polymerase II-specific"/>
    <property type="evidence" value="ECO:0007669"/>
    <property type="project" value="InterPro"/>
</dbReference>
<sequence length="745" mass="83829">MSGYYPPNQHIPPQYYNINPNAAQNPNIPHVPTMVAPDGSIAHGMPESPVYHGMPVPFVQYAEPQMQQPYLNQYEDVPGAMGSAPAGTTRMRRRTAPGDNVKHRRTRSGCFTCRQRRVKCDEGHPICERCRKASRECTYPEPQTRTKGRSGSKSGKSGTDGSSPEDQDEEDSKERLGPILDDEGEEIDNDYNLLSKGQGLREPSDTPSLTLDRSPSPLTETSSATIPVLRPPLSRKTSNQATRPTASSSKATSSLPPDVRFYLEYFQDHMSHHHYALKRDSGNFLKTDFLDMAIKHEPLRYAVVGYAAYYHTLSKPDGRISSFLQYYNESVSRLRASITKHKKQSLATFLTILQLASIEEVLGDWVNLMGHQKAAYEILTRLYTPQTITQTELLRKVLLWYIRFDLFVGFQSGGESVLGREWYVVMHDYYAQKAREEPNDLTFKYEERFAYSRLVAKDSSDLFARKAKGLLSDEAFMAQLPILDEQVKNLDKNIDSVLLDPSGYVTNFPGKPDPEGIVNPYEPNVIWDGPQWTSNYLLLDMWGIIFVYNIQVSMAMRKPFDPSMAQKAYRVAQVFEAVCAYPKGPPGAIIEAQASLAIATLFLPKDPKTVQWCRRTFAKIESAGYIYSNFLRNRMLEAWGIEHSDWWLPNDEACPPIIRSIKNFVTERTTAPKDQASEDLREMKGLFSTLTISDSPLSDTTSHTPIEGVLALGAVPANLDETIIYTGGSPDFDWSYDPKLSGAGQ</sequence>
<feature type="region of interest" description="Disordered" evidence="3">
    <location>
        <begin position="83"/>
        <end position="104"/>
    </location>
</feature>
<feature type="region of interest" description="Disordered" evidence="3">
    <location>
        <begin position="137"/>
        <end position="253"/>
    </location>
</feature>
<feature type="compositionally biased region" description="Low complexity" evidence="3">
    <location>
        <begin position="149"/>
        <end position="162"/>
    </location>
</feature>
<dbReference type="Proteomes" id="UP000799757">
    <property type="component" value="Unassembled WGS sequence"/>
</dbReference>
<feature type="compositionally biased region" description="Polar residues" evidence="3">
    <location>
        <begin position="235"/>
        <end position="253"/>
    </location>
</feature>
<gene>
    <name evidence="5" type="ORF">K505DRAFT_259661</name>
</gene>
<dbReference type="OrthoDB" id="5278208at2759"/>
<organism evidence="5 6">
    <name type="scientific">Melanomma pulvis-pyrius CBS 109.77</name>
    <dbReference type="NCBI Taxonomy" id="1314802"/>
    <lineage>
        <taxon>Eukaryota</taxon>
        <taxon>Fungi</taxon>
        <taxon>Dikarya</taxon>
        <taxon>Ascomycota</taxon>
        <taxon>Pezizomycotina</taxon>
        <taxon>Dothideomycetes</taxon>
        <taxon>Pleosporomycetidae</taxon>
        <taxon>Pleosporales</taxon>
        <taxon>Melanommataceae</taxon>
        <taxon>Melanomma</taxon>
    </lineage>
</organism>
<dbReference type="GO" id="GO:0005634">
    <property type="term" value="C:nucleus"/>
    <property type="evidence" value="ECO:0007669"/>
    <property type="project" value="UniProtKB-SubCell"/>
</dbReference>
<feature type="domain" description="Zn(2)-C6 fungal-type" evidence="4">
    <location>
        <begin position="109"/>
        <end position="139"/>
    </location>
</feature>
<evidence type="ECO:0000313" key="5">
    <source>
        <dbReference type="EMBL" id="KAF2786550.1"/>
    </source>
</evidence>